<evidence type="ECO:0000259" key="5">
    <source>
        <dbReference type="PROSITE" id="PS50893"/>
    </source>
</evidence>
<evidence type="ECO:0000313" key="7">
    <source>
        <dbReference type="Proteomes" id="UP000000450"/>
    </source>
</evidence>
<dbReference type="EMBL" id="CP001392">
    <property type="protein sequence ID" value="ACM34352.1"/>
    <property type="molecule type" value="Genomic_DNA"/>
</dbReference>
<keyword evidence="7" id="KW-1185">Reference proteome</keyword>
<dbReference type="InterPro" id="IPR003439">
    <property type="entry name" value="ABC_transporter-like_ATP-bd"/>
</dbReference>
<keyword evidence="6" id="KW-0456">Lyase</keyword>
<dbReference type="AlphaFoldDB" id="A0A9J9Q8Z2"/>
<dbReference type="RefSeq" id="WP_015914211.1">
    <property type="nucleotide sequence ID" value="NC_011992.1"/>
</dbReference>
<dbReference type="GO" id="GO:0005524">
    <property type="term" value="F:ATP binding"/>
    <property type="evidence" value="ECO:0007669"/>
    <property type="project" value="UniProtKB-KW"/>
</dbReference>
<keyword evidence="4" id="KW-0067">ATP-binding</keyword>
<dbReference type="SUPFAM" id="SSF52540">
    <property type="entry name" value="P-loop containing nucleoside triphosphate hydrolases"/>
    <property type="match status" value="1"/>
</dbReference>
<dbReference type="Gene3D" id="3.40.50.300">
    <property type="entry name" value="P-loop containing nucleotide triphosphate hydrolases"/>
    <property type="match status" value="1"/>
</dbReference>
<evidence type="ECO:0000256" key="4">
    <source>
        <dbReference type="ARBA" id="ARBA00022840"/>
    </source>
</evidence>
<dbReference type="GO" id="GO:0016887">
    <property type="term" value="F:ATP hydrolysis activity"/>
    <property type="evidence" value="ECO:0007669"/>
    <property type="project" value="InterPro"/>
</dbReference>
<dbReference type="PROSITE" id="PS50893">
    <property type="entry name" value="ABC_TRANSPORTER_2"/>
    <property type="match status" value="1"/>
</dbReference>
<dbReference type="InterPro" id="IPR027417">
    <property type="entry name" value="P-loop_NTPase"/>
</dbReference>
<evidence type="ECO:0000256" key="3">
    <source>
        <dbReference type="ARBA" id="ARBA00022741"/>
    </source>
</evidence>
<evidence type="ECO:0000313" key="6">
    <source>
        <dbReference type="EMBL" id="ACM34352.1"/>
    </source>
</evidence>
<keyword evidence="2" id="KW-0472">Membrane</keyword>
<dbReference type="PANTHER" id="PTHR42798">
    <property type="entry name" value="LIPOPROTEIN-RELEASING SYSTEM ATP-BINDING PROTEIN LOLD"/>
    <property type="match status" value="1"/>
</dbReference>
<dbReference type="SMART" id="SM00382">
    <property type="entry name" value="AAA"/>
    <property type="match status" value="1"/>
</dbReference>
<dbReference type="InterPro" id="IPR012701">
    <property type="entry name" value="CP_lyase_PhnL"/>
</dbReference>
<reference evidence="6 7" key="1">
    <citation type="journal article" date="2010" name="J. Bacteriol.">
        <title>Completed genome sequence of the anaerobic iron-oxidizing bacterium Acidovorax ebreus strain TPSY.</title>
        <authorList>
            <person name="Byrne-Bailey K.G."/>
            <person name="Weber K.A."/>
            <person name="Chair A.H."/>
            <person name="Bose S."/>
            <person name="Knox T."/>
            <person name="Spanbauer T.L."/>
            <person name="Chertkov O."/>
            <person name="Coates J.D."/>
        </authorList>
    </citation>
    <scope>NUCLEOTIDE SEQUENCE [LARGE SCALE GENOMIC DNA]</scope>
    <source>
        <strain evidence="6 7">TPSY</strain>
    </source>
</reference>
<dbReference type="PANTHER" id="PTHR42798:SF7">
    <property type="entry name" value="ALPHA-D-RIBOSE 1-METHYLPHOSPHONATE 5-TRIPHOSPHATE SYNTHASE SUBUNIT PHNL"/>
    <property type="match status" value="1"/>
</dbReference>
<keyword evidence="2" id="KW-1003">Cell membrane</keyword>
<keyword evidence="3" id="KW-0547">Nucleotide-binding</keyword>
<gene>
    <name evidence="6" type="ordered locus">Dtpsy_2918</name>
</gene>
<dbReference type="GO" id="GO:0016829">
    <property type="term" value="F:lyase activity"/>
    <property type="evidence" value="ECO:0007669"/>
    <property type="project" value="UniProtKB-KW"/>
</dbReference>
<dbReference type="Pfam" id="PF00005">
    <property type="entry name" value="ABC_tran"/>
    <property type="match status" value="1"/>
</dbReference>
<dbReference type="PROSITE" id="PS00211">
    <property type="entry name" value="ABC_TRANSPORTER_1"/>
    <property type="match status" value="1"/>
</dbReference>
<comment type="similarity">
    <text evidence="1">Belongs to the ABC transporter superfamily.</text>
</comment>
<name>A0A9J9Q8Z2_ACIET</name>
<organism evidence="6 7">
    <name type="scientific">Acidovorax ebreus (strain TPSY)</name>
    <name type="common">Diaphorobacter sp. (strain TPSY)</name>
    <dbReference type="NCBI Taxonomy" id="535289"/>
    <lineage>
        <taxon>Bacteria</taxon>
        <taxon>Pseudomonadati</taxon>
        <taxon>Pseudomonadota</taxon>
        <taxon>Betaproteobacteria</taxon>
        <taxon>Burkholderiales</taxon>
        <taxon>Comamonadaceae</taxon>
        <taxon>Diaphorobacter</taxon>
    </lineage>
</organism>
<dbReference type="InterPro" id="IPR017871">
    <property type="entry name" value="ABC_transporter-like_CS"/>
</dbReference>
<dbReference type="NCBIfam" id="TIGR02324">
    <property type="entry name" value="CP_lyasePhnL"/>
    <property type="match status" value="1"/>
</dbReference>
<feature type="domain" description="ABC transporter" evidence="5">
    <location>
        <begin position="6"/>
        <end position="238"/>
    </location>
</feature>
<evidence type="ECO:0000256" key="1">
    <source>
        <dbReference type="ARBA" id="ARBA00005417"/>
    </source>
</evidence>
<dbReference type="Proteomes" id="UP000000450">
    <property type="component" value="Chromosome"/>
</dbReference>
<dbReference type="InterPro" id="IPR003593">
    <property type="entry name" value="AAA+_ATPase"/>
</dbReference>
<evidence type="ECO:0000256" key="2">
    <source>
        <dbReference type="ARBA" id="ARBA00022475"/>
    </source>
</evidence>
<proteinExistence type="inferred from homology"/>
<protein>
    <submittedName>
        <fullName evidence="6">Phosphonate C-P lyase system protein PhnL</fullName>
    </submittedName>
</protein>
<accession>A0A9J9Q8Z2</accession>
<dbReference type="KEGG" id="dia:Dtpsy_2918"/>
<sequence length="238" mass="25770">MTQAVLSMTGVAKRFTLHHQNGAELPVLDDVDLQARPGECLVLDGPSGMGKSTLLKLVYANYRASAGRIEVHAPGGTALDVTQASARELVQMRRDTVGYVSQFLRVIPRVPAIDVVAEPLVEGRAGDAAAVAQARAEAGRWLQRLCIPERLWQLPPATFSGGEQQRINIARSLIKPRPLLLVDEPTASLDRANTQTVVELIQEAVARGAAVLGIFHDPDVGAQVATRRIDMTRFRRSA</sequence>